<dbReference type="PROSITE" id="PS50234">
    <property type="entry name" value="VWFA"/>
    <property type="match status" value="1"/>
</dbReference>
<dbReference type="SUPFAM" id="SSF53300">
    <property type="entry name" value="vWA-like"/>
    <property type="match status" value="1"/>
</dbReference>
<reference evidence="2 3" key="1">
    <citation type="submission" date="2018-01" db="EMBL/GenBank/DDBJ databases">
        <title>Draft genome sequence of Jishengella endophytica.</title>
        <authorList>
            <person name="Sahin N."/>
            <person name="Ay H."/>
            <person name="Saygin H."/>
        </authorList>
    </citation>
    <scope>NUCLEOTIDE SEQUENCE [LARGE SCALE GENOMIC DNA]</scope>
    <source>
        <strain evidence="2 3">DSM 45430</strain>
    </source>
</reference>
<comment type="caution">
    <text evidence="2">The sequence shown here is derived from an EMBL/GenBank/DDBJ whole genome shotgun (WGS) entry which is preliminary data.</text>
</comment>
<dbReference type="Proteomes" id="UP000248627">
    <property type="component" value="Unassembled WGS sequence"/>
</dbReference>
<keyword evidence="3" id="KW-1185">Reference proteome</keyword>
<dbReference type="Pfam" id="PF00092">
    <property type="entry name" value="VWA"/>
    <property type="match status" value="1"/>
</dbReference>
<evidence type="ECO:0000259" key="1">
    <source>
        <dbReference type="PROSITE" id="PS50234"/>
    </source>
</evidence>
<gene>
    <name evidence="2" type="ORF">C1I93_11615</name>
</gene>
<dbReference type="InterPro" id="IPR002035">
    <property type="entry name" value="VWF_A"/>
</dbReference>
<proteinExistence type="predicted"/>
<dbReference type="OrthoDB" id="9806395at2"/>
<sequence length="223" mass="24048">MSGNRGNLLPVYVLADESGSMSRHIRELNRGLASLHEALLGEPMAAAKVRFSILGFADNVQERLSLADLRQANELPALTARGSTSYRSAFSALQQRIPQDVKALKAEGWSVHRPAVFFLSDGQPTDEWRDVYGQLIDRNVTLGSPNIIACGIGDVRPETIVEVATRPEYGFVAKAGVDLGAAIAQFCTALTKSIVESGRSLGSAQPELVVQQPEGFRMAIDVV</sequence>
<feature type="domain" description="VWFA" evidence="1">
    <location>
        <begin position="10"/>
        <end position="194"/>
    </location>
</feature>
<organism evidence="2 3">
    <name type="scientific">Micromonospora endophytica</name>
    <dbReference type="NCBI Taxonomy" id="515350"/>
    <lineage>
        <taxon>Bacteria</taxon>
        <taxon>Bacillati</taxon>
        <taxon>Actinomycetota</taxon>
        <taxon>Actinomycetes</taxon>
        <taxon>Micromonosporales</taxon>
        <taxon>Micromonosporaceae</taxon>
        <taxon>Micromonospora</taxon>
    </lineage>
</organism>
<evidence type="ECO:0000313" key="3">
    <source>
        <dbReference type="Proteomes" id="UP000248627"/>
    </source>
</evidence>
<dbReference type="AlphaFoldDB" id="A0A2W2CG47"/>
<dbReference type="EMBL" id="POTX01000059">
    <property type="protein sequence ID" value="PZF97502.1"/>
    <property type="molecule type" value="Genomic_DNA"/>
</dbReference>
<protein>
    <recommendedName>
        <fullName evidence="1">VWFA domain-containing protein</fullName>
    </recommendedName>
</protein>
<dbReference type="RefSeq" id="WP_111243273.1">
    <property type="nucleotide sequence ID" value="NZ_AP023358.1"/>
</dbReference>
<dbReference type="Gene3D" id="3.40.50.410">
    <property type="entry name" value="von Willebrand factor, type A domain"/>
    <property type="match status" value="1"/>
</dbReference>
<evidence type="ECO:0000313" key="2">
    <source>
        <dbReference type="EMBL" id="PZF97502.1"/>
    </source>
</evidence>
<dbReference type="InterPro" id="IPR036465">
    <property type="entry name" value="vWFA_dom_sf"/>
</dbReference>
<name>A0A2W2CG47_9ACTN</name>
<accession>A0A2W2CG47</accession>